<proteinExistence type="predicted"/>
<dbReference type="InterPro" id="IPR053144">
    <property type="entry name" value="Acetyltransferase_Butenolide"/>
</dbReference>
<dbReference type="EMBL" id="UGYO01000001">
    <property type="protein sequence ID" value="SUI58569.1"/>
    <property type="molecule type" value="Genomic_DNA"/>
</dbReference>
<reference evidence="1 2" key="1">
    <citation type="submission" date="2018-06" db="EMBL/GenBank/DDBJ databases">
        <authorList>
            <consortium name="Pathogen Informatics"/>
            <person name="Doyle S."/>
        </authorList>
    </citation>
    <scope>NUCLEOTIDE SEQUENCE [LARGE SCALE GENOMIC DNA]</scope>
    <source>
        <strain evidence="1 2">NCTC10738</strain>
    </source>
</reference>
<organism evidence="1 2">
    <name type="scientific">Shewanella algae</name>
    <dbReference type="NCBI Taxonomy" id="38313"/>
    <lineage>
        <taxon>Bacteria</taxon>
        <taxon>Pseudomonadati</taxon>
        <taxon>Pseudomonadota</taxon>
        <taxon>Gammaproteobacteria</taxon>
        <taxon>Alteromonadales</taxon>
        <taxon>Shewanellaceae</taxon>
        <taxon>Shewanella</taxon>
    </lineage>
</organism>
<dbReference type="PANTHER" id="PTHR43233">
    <property type="entry name" value="FAMILY N-ACETYLTRANSFERASE, PUTATIVE (AFU_ORTHOLOGUE AFUA_6G03350)-RELATED"/>
    <property type="match status" value="1"/>
</dbReference>
<dbReference type="GO" id="GO:0016747">
    <property type="term" value="F:acyltransferase activity, transferring groups other than amino-acyl groups"/>
    <property type="evidence" value="ECO:0007669"/>
    <property type="project" value="InterPro"/>
</dbReference>
<sequence length="142" mass="15680">MKQQVEVLEQTAAVEDFIRLRQITGLSPRPRAGVEKALPNSLYGVQLVFEGECIAMARVVGDGAINFEVVDVAVDPRWQGQGLGRLLMQKVMDYLKAHAFEGAYITLMADVPQLYLKFGFSFSSPASEGMYLVWPPKAELSA</sequence>
<dbReference type="InterPro" id="IPR000182">
    <property type="entry name" value="GNAT_dom"/>
</dbReference>
<dbReference type="Gene3D" id="3.40.630.30">
    <property type="match status" value="1"/>
</dbReference>
<accession>A0A3G4UHL1</accession>
<accession>A0A379ZB92</accession>
<dbReference type="PANTHER" id="PTHR43233:SF1">
    <property type="entry name" value="FAMILY N-ACETYLTRANSFERASE, PUTATIVE (AFU_ORTHOLOGUE AFUA_6G03350)-RELATED"/>
    <property type="match status" value="1"/>
</dbReference>
<evidence type="ECO:0000313" key="2">
    <source>
        <dbReference type="Proteomes" id="UP000254069"/>
    </source>
</evidence>
<dbReference type="GeneID" id="93811201"/>
<evidence type="ECO:0000313" key="1">
    <source>
        <dbReference type="EMBL" id="SUI58569.1"/>
    </source>
</evidence>
<dbReference type="CDD" id="cd04301">
    <property type="entry name" value="NAT_SF"/>
    <property type="match status" value="1"/>
</dbReference>
<dbReference type="Pfam" id="PF00583">
    <property type="entry name" value="Acetyltransf_1"/>
    <property type="match status" value="1"/>
</dbReference>
<dbReference type="SUPFAM" id="SSF55729">
    <property type="entry name" value="Acyl-CoA N-acyltransferases (Nat)"/>
    <property type="match status" value="1"/>
</dbReference>
<dbReference type="PROSITE" id="PS51186">
    <property type="entry name" value="GNAT"/>
    <property type="match status" value="1"/>
</dbReference>
<name>A0A379ZB92_9GAMM</name>
<keyword evidence="1" id="KW-0808">Transferase</keyword>
<dbReference type="AlphaFoldDB" id="A0A379ZB92"/>
<dbReference type="Proteomes" id="UP000254069">
    <property type="component" value="Unassembled WGS sequence"/>
</dbReference>
<gene>
    <name evidence="1" type="ORF">NCTC10738_01436</name>
</gene>
<protein>
    <submittedName>
        <fullName evidence="1">Predicted acetyltransferase</fullName>
    </submittedName>
</protein>
<dbReference type="RefSeq" id="WP_025009227.1">
    <property type="nucleotide sequence ID" value="NZ_AP024609.1"/>
</dbReference>
<dbReference type="InterPro" id="IPR016181">
    <property type="entry name" value="Acyl_CoA_acyltransferase"/>
</dbReference>
<keyword evidence="2" id="KW-1185">Reference proteome</keyword>